<dbReference type="RefSeq" id="WP_151023727.1">
    <property type="nucleotide sequence ID" value="NZ_JACHIB010000003.1"/>
</dbReference>
<evidence type="ECO:0000313" key="8">
    <source>
        <dbReference type="Proteomes" id="UP000541136"/>
    </source>
</evidence>
<dbReference type="GO" id="GO:0043565">
    <property type="term" value="F:sequence-specific DNA binding"/>
    <property type="evidence" value="ECO:0007669"/>
    <property type="project" value="TreeGrafter"/>
</dbReference>
<dbReference type="AlphaFoldDB" id="A0A7W9TKZ2"/>
<sequence>MHDLNDMRYFAEVVDHGSFAGAARALDLPTSRLSRRIARLEAELGVRLLHRTTRKLSLTAAGEQYHRHCVAVRDQADQAQAELARILAEPRGPLRVSCPVTLAQTTIGPLIPGYLARHPKVRLDMQVSNRVVDLAEEGVDLALRVRPTLEDSGSAIIKQFGLSHGLLVASPALLRRHGRPAQPAELERFDAVGMSAAGGKVRVRLLGPQGARHEAACRPACIADDLLTLRFVILGGVGIGVLPDYMCHEDIAEGRLERLLPGWSLASGIVHAAYLSRRGMSPALRSFLDYLGEKLVQDPGGDLLGISPLGQPPGAAAGAPTRPAATPSPPPARPGRASARGGR</sequence>
<dbReference type="CDD" id="cd08473">
    <property type="entry name" value="PBP2_CrgA_like_4"/>
    <property type="match status" value="1"/>
</dbReference>
<comment type="caution">
    <text evidence="7">The sequence shown here is derived from an EMBL/GenBank/DDBJ whole genome shotgun (WGS) entry which is preliminary data.</text>
</comment>
<feature type="compositionally biased region" description="Low complexity" evidence="5">
    <location>
        <begin position="334"/>
        <end position="343"/>
    </location>
</feature>
<dbReference type="SUPFAM" id="SSF53850">
    <property type="entry name" value="Periplasmic binding protein-like II"/>
    <property type="match status" value="1"/>
</dbReference>
<evidence type="ECO:0000313" key="7">
    <source>
        <dbReference type="EMBL" id="MBB6082615.1"/>
    </source>
</evidence>
<proteinExistence type="inferred from homology"/>
<evidence type="ECO:0000256" key="4">
    <source>
        <dbReference type="ARBA" id="ARBA00023163"/>
    </source>
</evidence>
<dbReference type="Pfam" id="PF03466">
    <property type="entry name" value="LysR_substrate"/>
    <property type="match status" value="1"/>
</dbReference>
<accession>A0A7W9TKZ2</accession>
<evidence type="ECO:0000256" key="2">
    <source>
        <dbReference type="ARBA" id="ARBA00023015"/>
    </source>
</evidence>
<dbReference type="InterPro" id="IPR005119">
    <property type="entry name" value="LysR_subst-bd"/>
</dbReference>
<dbReference type="InterPro" id="IPR036388">
    <property type="entry name" value="WH-like_DNA-bd_sf"/>
</dbReference>
<protein>
    <submittedName>
        <fullName evidence="7">DNA-binding transcriptional LysR family regulator</fullName>
    </submittedName>
</protein>
<evidence type="ECO:0000256" key="5">
    <source>
        <dbReference type="SAM" id="MobiDB-lite"/>
    </source>
</evidence>
<dbReference type="PANTHER" id="PTHR30537:SF31">
    <property type="entry name" value="TRANSCRIPTIONAL REGULATOR, LYSR FAMILY"/>
    <property type="match status" value="1"/>
</dbReference>
<feature type="region of interest" description="Disordered" evidence="5">
    <location>
        <begin position="302"/>
        <end position="343"/>
    </location>
</feature>
<dbReference type="Gene3D" id="3.40.190.290">
    <property type="match status" value="1"/>
</dbReference>
<dbReference type="PANTHER" id="PTHR30537">
    <property type="entry name" value="HTH-TYPE TRANSCRIPTIONAL REGULATOR"/>
    <property type="match status" value="1"/>
</dbReference>
<keyword evidence="2" id="KW-0805">Transcription regulation</keyword>
<organism evidence="7 8">
    <name type="scientific">Castellaniella defragrans</name>
    <name type="common">Alcaligenes defragrans</name>
    <dbReference type="NCBI Taxonomy" id="75697"/>
    <lineage>
        <taxon>Bacteria</taxon>
        <taxon>Pseudomonadati</taxon>
        <taxon>Pseudomonadota</taxon>
        <taxon>Betaproteobacteria</taxon>
        <taxon>Burkholderiales</taxon>
        <taxon>Alcaligenaceae</taxon>
        <taxon>Castellaniella</taxon>
    </lineage>
</organism>
<dbReference type="EMBL" id="JACHIB010000003">
    <property type="protein sequence ID" value="MBB6082615.1"/>
    <property type="molecule type" value="Genomic_DNA"/>
</dbReference>
<evidence type="ECO:0000256" key="3">
    <source>
        <dbReference type="ARBA" id="ARBA00023125"/>
    </source>
</evidence>
<dbReference type="InterPro" id="IPR000847">
    <property type="entry name" value="LysR_HTH_N"/>
</dbReference>
<feature type="compositionally biased region" description="Low complexity" evidence="5">
    <location>
        <begin position="312"/>
        <end position="325"/>
    </location>
</feature>
<evidence type="ECO:0000259" key="6">
    <source>
        <dbReference type="PROSITE" id="PS50931"/>
    </source>
</evidence>
<dbReference type="Pfam" id="PF00126">
    <property type="entry name" value="HTH_1"/>
    <property type="match status" value="1"/>
</dbReference>
<dbReference type="SUPFAM" id="SSF46785">
    <property type="entry name" value="Winged helix' DNA-binding domain"/>
    <property type="match status" value="1"/>
</dbReference>
<evidence type="ECO:0000256" key="1">
    <source>
        <dbReference type="ARBA" id="ARBA00009437"/>
    </source>
</evidence>
<dbReference type="InterPro" id="IPR058163">
    <property type="entry name" value="LysR-type_TF_proteobact-type"/>
</dbReference>
<name>A0A7W9TKZ2_CASDE</name>
<keyword evidence="4" id="KW-0804">Transcription</keyword>
<feature type="domain" description="HTH lysR-type" evidence="6">
    <location>
        <begin position="1"/>
        <end position="59"/>
    </location>
</feature>
<dbReference type="GO" id="GO:0003700">
    <property type="term" value="F:DNA-binding transcription factor activity"/>
    <property type="evidence" value="ECO:0007669"/>
    <property type="project" value="InterPro"/>
</dbReference>
<keyword evidence="3 7" id="KW-0238">DNA-binding</keyword>
<dbReference type="InterPro" id="IPR036390">
    <property type="entry name" value="WH_DNA-bd_sf"/>
</dbReference>
<comment type="similarity">
    <text evidence="1">Belongs to the LysR transcriptional regulatory family.</text>
</comment>
<dbReference type="GO" id="GO:0006351">
    <property type="term" value="P:DNA-templated transcription"/>
    <property type="evidence" value="ECO:0007669"/>
    <property type="project" value="TreeGrafter"/>
</dbReference>
<dbReference type="FunFam" id="1.10.10.10:FF:000001">
    <property type="entry name" value="LysR family transcriptional regulator"/>
    <property type="match status" value="1"/>
</dbReference>
<reference evidence="7 8" key="1">
    <citation type="submission" date="2020-08" db="EMBL/GenBank/DDBJ databases">
        <title>Genomic Encyclopedia of Type Strains, Phase IV (KMG-IV): sequencing the most valuable type-strain genomes for metagenomic binning, comparative biology and taxonomic classification.</title>
        <authorList>
            <person name="Goeker M."/>
        </authorList>
    </citation>
    <scope>NUCLEOTIDE SEQUENCE [LARGE SCALE GENOMIC DNA]</scope>
    <source>
        <strain evidence="7 8">DSM 12141</strain>
    </source>
</reference>
<gene>
    <name evidence="7" type="ORF">HNR28_000640</name>
</gene>
<dbReference type="Proteomes" id="UP000541136">
    <property type="component" value="Unassembled WGS sequence"/>
</dbReference>
<dbReference type="PROSITE" id="PS50931">
    <property type="entry name" value="HTH_LYSR"/>
    <property type="match status" value="1"/>
</dbReference>
<dbReference type="Gene3D" id="1.10.10.10">
    <property type="entry name" value="Winged helix-like DNA-binding domain superfamily/Winged helix DNA-binding domain"/>
    <property type="match status" value="1"/>
</dbReference>